<sequence>MSYVEAPTFEKDRIKTLKNERIFSQKKTFTKWVNSFLDKVRSGLHVNDLFEDLADGKILISLLEIISGEKIGFAARGKFRVHNIQNVNKALEFLQKSVKLESIGAEDVVDGNERLILGLIWMIILRFQIADISYQDDMSKERKSAKEALLLWCQRMTRGYPDVDIQNFSTSWRNGLAFNALLHKHRPDLIDYATLRPSQHEANLNNAFTVAEEKLGITRLLDAEDVDCPRPDDRSVMTYVAAYYQYFAKLKSEETGGRRIAKIIGVIMEIEKMEKSYESMVSDLLHWISSKITELARPFEKNIFAVQRELGAFKHFRTVEKPPKYTERVNIEAHLFNLQTKRKANNQRPFAPPEGKLVKDINRAWQ</sequence>
<dbReference type="Pfam" id="PF00307">
    <property type="entry name" value="CH"/>
    <property type="match status" value="2"/>
</dbReference>
<dbReference type="Proteomes" id="UP000001593">
    <property type="component" value="Unassembled WGS sequence"/>
</dbReference>
<dbReference type="STRING" id="45351.A7T4L2"/>
<feature type="domain" description="Calponin-homology (CH)" evidence="3">
    <location>
        <begin position="143"/>
        <end position="248"/>
    </location>
</feature>
<dbReference type="Gene3D" id="1.10.418.10">
    <property type="entry name" value="Calponin-like domain"/>
    <property type="match status" value="2"/>
</dbReference>
<dbReference type="SUPFAM" id="SSF46966">
    <property type="entry name" value="Spectrin repeat"/>
    <property type="match status" value="1"/>
</dbReference>
<gene>
    <name evidence="4" type="ORF">NEMVEDRAFT_v1g145699</name>
</gene>
<dbReference type="PROSITE" id="PS00019">
    <property type="entry name" value="ACTININ_1"/>
    <property type="match status" value="1"/>
</dbReference>
<dbReference type="InterPro" id="IPR036872">
    <property type="entry name" value="CH_dom_sf"/>
</dbReference>
<evidence type="ECO:0000313" key="4">
    <source>
        <dbReference type="EMBL" id="EDO29101.1"/>
    </source>
</evidence>
<dbReference type="PROSITE" id="PS50021">
    <property type="entry name" value="CH"/>
    <property type="match status" value="2"/>
</dbReference>
<feature type="non-terminal residue" evidence="4">
    <location>
        <position position="366"/>
    </location>
</feature>
<keyword evidence="1" id="KW-0677">Repeat</keyword>
<feature type="domain" description="Calponin-homology (CH)" evidence="3">
    <location>
        <begin position="23"/>
        <end position="128"/>
    </location>
</feature>
<reference evidence="4 5" key="1">
    <citation type="journal article" date="2007" name="Science">
        <title>Sea anemone genome reveals ancestral eumetazoan gene repertoire and genomic organization.</title>
        <authorList>
            <person name="Putnam N.H."/>
            <person name="Srivastava M."/>
            <person name="Hellsten U."/>
            <person name="Dirks B."/>
            <person name="Chapman J."/>
            <person name="Salamov A."/>
            <person name="Terry A."/>
            <person name="Shapiro H."/>
            <person name="Lindquist E."/>
            <person name="Kapitonov V.V."/>
            <person name="Jurka J."/>
            <person name="Genikhovich G."/>
            <person name="Grigoriev I.V."/>
            <person name="Lucas S.M."/>
            <person name="Steele R.E."/>
            <person name="Finnerty J.R."/>
            <person name="Technau U."/>
            <person name="Martindale M.Q."/>
            <person name="Rokhsar D.S."/>
        </authorList>
    </citation>
    <scope>NUCLEOTIDE SEQUENCE [LARGE SCALE GENOMIC DNA]</scope>
    <source>
        <strain evidence="5">CH2 X CH6</strain>
    </source>
</reference>
<dbReference type="SUPFAM" id="SSF47576">
    <property type="entry name" value="Calponin-homology domain, CH-domain"/>
    <property type="match status" value="1"/>
</dbReference>
<dbReference type="PANTHER" id="PTHR11915">
    <property type="entry name" value="SPECTRIN/FILAMIN RELATED CYTOSKELETAL PROTEIN"/>
    <property type="match status" value="1"/>
</dbReference>
<dbReference type="PROSITE" id="PS00020">
    <property type="entry name" value="ACTININ_2"/>
    <property type="match status" value="1"/>
</dbReference>
<dbReference type="GO" id="GO:0003779">
    <property type="term" value="F:actin binding"/>
    <property type="evidence" value="ECO:0007669"/>
    <property type="project" value="UniProtKB-KW"/>
</dbReference>
<organism evidence="4 5">
    <name type="scientific">Nematostella vectensis</name>
    <name type="common">Starlet sea anemone</name>
    <dbReference type="NCBI Taxonomy" id="45351"/>
    <lineage>
        <taxon>Eukaryota</taxon>
        <taxon>Metazoa</taxon>
        <taxon>Cnidaria</taxon>
        <taxon>Anthozoa</taxon>
        <taxon>Hexacorallia</taxon>
        <taxon>Actiniaria</taxon>
        <taxon>Edwardsiidae</taxon>
        <taxon>Nematostella</taxon>
    </lineage>
</organism>
<dbReference type="eggNOG" id="KOG0517">
    <property type="taxonomic scope" value="Eukaryota"/>
</dbReference>
<keyword evidence="5" id="KW-1185">Reference proteome</keyword>
<accession>A7T4L2</accession>
<dbReference type="OMA" id="KPPKYQV"/>
<dbReference type="InParanoid" id="A7T4L2"/>
<dbReference type="EMBL" id="DS470900">
    <property type="protein sequence ID" value="EDO29101.1"/>
    <property type="molecule type" value="Genomic_DNA"/>
</dbReference>
<dbReference type="InterPro" id="IPR001589">
    <property type="entry name" value="Actinin_actin-bd_CS"/>
</dbReference>
<dbReference type="AlphaFoldDB" id="A7T4L2"/>
<dbReference type="FunFam" id="1.10.418.10:FF:000089">
    <property type="entry name" value="Spectrin beta chain"/>
    <property type="match status" value="1"/>
</dbReference>
<proteinExistence type="predicted"/>
<dbReference type="HOGENOM" id="CLU_005217_5_3_1"/>
<dbReference type="FunFam" id="1.10.418.10:FF:000001">
    <property type="entry name" value="Actinin alpha 1"/>
    <property type="match status" value="1"/>
</dbReference>
<keyword evidence="2" id="KW-0009">Actin-binding</keyword>
<dbReference type="SMART" id="SM00033">
    <property type="entry name" value="CH"/>
    <property type="match status" value="2"/>
</dbReference>
<evidence type="ECO:0000259" key="3">
    <source>
        <dbReference type="PROSITE" id="PS50021"/>
    </source>
</evidence>
<evidence type="ECO:0000256" key="1">
    <source>
        <dbReference type="ARBA" id="ARBA00022737"/>
    </source>
</evidence>
<evidence type="ECO:0000313" key="5">
    <source>
        <dbReference type="Proteomes" id="UP000001593"/>
    </source>
</evidence>
<dbReference type="Gene3D" id="1.20.58.60">
    <property type="match status" value="1"/>
</dbReference>
<dbReference type="InterPro" id="IPR001715">
    <property type="entry name" value="CH_dom"/>
</dbReference>
<dbReference type="CDD" id="cd21194">
    <property type="entry name" value="CH_beta_spectrin_rpt2"/>
    <property type="match status" value="1"/>
</dbReference>
<name>A7T4L2_NEMVE</name>
<protein>
    <recommendedName>
        <fullName evidence="3">Calponin-homology (CH) domain-containing protein</fullName>
    </recommendedName>
</protein>
<evidence type="ECO:0000256" key="2">
    <source>
        <dbReference type="ARBA" id="ARBA00023203"/>
    </source>
</evidence>